<keyword evidence="5 6" id="KW-0326">Glycosidase</keyword>
<comment type="catalytic activity">
    <reaction evidence="6">
        <text>D-ribose 5-phosphate + uracil = psi-UMP + H2O</text>
        <dbReference type="Rhea" id="RHEA:18337"/>
        <dbReference type="ChEBI" id="CHEBI:15377"/>
        <dbReference type="ChEBI" id="CHEBI:17568"/>
        <dbReference type="ChEBI" id="CHEBI:58380"/>
        <dbReference type="ChEBI" id="CHEBI:78346"/>
        <dbReference type="EC" id="4.2.1.70"/>
    </reaction>
</comment>
<evidence type="ECO:0000313" key="7">
    <source>
        <dbReference type="EMBL" id="WDR01514.1"/>
    </source>
</evidence>
<keyword evidence="4 6" id="KW-0456">Lyase</keyword>
<dbReference type="EC" id="4.2.1.70" evidence="6"/>
<dbReference type="Gene3D" id="3.40.1790.10">
    <property type="entry name" value="Indigoidine synthase domain"/>
    <property type="match status" value="1"/>
</dbReference>
<dbReference type="PANTHER" id="PTHR42909:SF1">
    <property type="entry name" value="CARBOHYDRATE KINASE PFKB DOMAIN-CONTAINING PROTEIN"/>
    <property type="match status" value="1"/>
</dbReference>
<comment type="function">
    <text evidence="6">Catalyzes the reversible cleavage of pseudouridine 5'-phosphate (PsiMP) to ribose 5-phosphate and uracil. Functions biologically in the cleavage direction, as part of a pseudouridine degradation pathway.</text>
</comment>
<evidence type="ECO:0000256" key="4">
    <source>
        <dbReference type="ARBA" id="ARBA00023239"/>
    </source>
</evidence>
<dbReference type="InterPro" id="IPR022830">
    <property type="entry name" value="Indigdn_synthA-like"/>
</dbReference>
<feature type="active site" description="Nucleophile" evidence="6">
    <location>
        <position position="162"/>
    </location>
</feature>
<protein>
    <recommendedName>
        <fullName evidence="6">Pseudouridine-5'-phosphate glycosidase</fullName>
        <shortName evidence="6">PsiMP glycosidase</shortName>
        <ecNumber evidence="6">4.2.1.70</ecNumber>
    </recommendedName>
</protein>
<evidence type="ECO:0000256" key="3">
    <source>
        <dbReference type="ARBA" id="ARBA00023211"/>
    </source>
</evidence>
<evidence type="ECO:0000256" key="6">
    <source>
        <dbReference type="HAMAP-Rule" id="MF_01876"/>
    </source>
</evidence>
<comment type="similarity">
    <text evidence="6">Belongs to the pseudouridine-5'-phosphate glycosidase family.</text>
</comment>
<reference evidence="7 8" key="1">
    <citation type="submission" date="2023-02" db="EMBL/GenBank/DDBJ databases">
        <title>Devosia algicola sp. nov., isolated from the phycosphere of marine algae.</title>
        <authorList>
            <person name="Kim J.M."/>
            <person name="Lee J.K."/>
            <person name="Choi B.J."/>
            <person name="Bayburt H."/>
            <person name="Jeon C.O."/>
        </authorList>
    </citation>
    <scope>NUCLEOTIDE SEQUENCE [LARGE SCALE GENOMIC DNA]</scope>
    <source>
        <strain evidence="7 8">G20-9</strain>
    </source>
</reference>
<comment type="subunit">
    <text evidence="6">Homotrimer.</text>
</comment>
<gene>
    <name evidence="6" type="primary">psuG</name>
    <name evidence="7" type="ORF">PSQ19_11995</name>
</gene>
<feature type="active site" description="Proton donor" evidence="6">
    <location>
        <position position="27"/>
    </location>
</feature>
<dbReference type="Proteomes" id="UP001220530">
    <property type="component" value="Chromosome"/>
</dbReference>
<keyword evidence="2 6" id="KW-0378">Hydrolase</keyword>
<evidence type="ECO:0000256" key="1">
    <source>
        <dbReference type="ARBA" id="ARBA00022723"/>
    </source>
</evidence>
<dbReference type="PANTHER" id="PTHR42909">
    <property type="entry name" value="ZGC:136858"/>
    <property type="match status" value="1"/>
</dbReference>
<comment type="cofactor">
    <cofactor evidence="6">
        <name>Mn(2+)</name>
        <dbReference type="ChEBI" id="CHEBI:29035"/>
    </cofactor>
    <text evidence="6">Binds 1 Mn(2+) ion per subunit.</text>
</comment>
<accession>A0ABY7YJP2</accession>
<keyword evidence="3 6" id="KW-0464">Manganese</keyword>
<feature type="binding site" evidence="6">
    <location>
        <position position="89"/>
    </location>
    <ligand>
        <name>substrate</name>
    </ligand>
</feature>
<proteinExistence type="inferred from homology"/>
<dbReference type="RefSeq" id="WP_282217925.1">
    <property type="nucleotide sequence ID" value="NZ_CP118246.1"/>
</dbReference>
<dbReference type="SUPFAM" id="SSF110581">
    <property type="entry name" value="Indigoidine synthase A-like"/>
    <property type="match status" value="1"/>
</dbReference>
<dbReference type="EMBL" id="CP118246">
    <property type="protein sequence ID" value="WDR01514.1"/>
    <property type="molecule type" value="Genomic_DNA"/>
</dbReference>
<feature type="binding site" evidence="6">
    <location>
        <position position="109"/>
    </location>
    <ligand>
        <name>substrate</name>
    </ligand>
</feature>
<dbReference type="InterPro" id="IPR007342">
    <property type="entry name" value="PsuG"/>
</dbReference>
<dbReference type="HAMAP" id="MF_01876">
    <property type="entry name" value="PsiMP_glycosidase"/>
    <property type="match status" value="1"/>
</dbReference>
<dbReference type="Pfam" id="PF04227">
    <property type="entry name" value="Indigoidine_A"/>
    <property type="match status" value="1"/>
</dbReference>
<keyword evidence="8" id="KW-1185">Reference proteome</keyword>
<evidence type="ECO:0000256" key="2">
    <source>
        <dbReference type="ARBA" id="ARBA00022801"/>
    </source>
</evidence>
<feature type="binding site" evidence="6">
    <location>
        <begin position="143"/>
        <end position="145"/>
    </location>
    <ligand>
        <name>substrate</name>
    </ligand>
</feature>
<dbReference type="GO" id="GO:0016798">
    <property type="term" value="F:hydrolase activity, acting on glycosyl bonds"/>
    <property type="evidence" value="ECO:0007669"/>
    <property type="project" value="UniProtKB-KW"/>
</dbReference>
<sequence length="315" mass="32925">MSAKPYLSISADVKKALGEGKPVVALESTIITHGMPYPQNLEMAKKVEAIVRKHGAVPATIAIMDGRFVVGVAGDDLERLALEGGKAAKASRRDVSALLVQGGLAGTTVATTMQIAGLAGIRVFATGGIGGVHRGAEDSFDISADLEEFSRTPVAVVCAGAKSILDIAKTLEVLESKGVPVLGYQSDDFPAFWARQSGYKVDHRFDSAEDIARVIALQIDLGMGGVLVANPIPEADALDAGEIEARIGEALADAERQGVSRKALTPFLLNRIFELTKGKSLQSNIALVENNAMLGAKIAVALAAKMATKPSVLRV</sequence>
<evidence type="ECO:0000313" key="8">
    <source>
        <dbReference type="Proteomes" id="UP001220530"/>
    </source>
</evidence>
<feature type="binding site" evidence="6">
    <location>
        <position position="141"/>
    </location>
    <ligand>
        <name>Mn(2+)</name>
        <dbReference type="ChEBI" id="CHEBI:29035"/>
    </ligand>
</feature>
<keyword evidence="1 6" id="KW-0479">Metal-binding</keyword>
<name>A0ABY7YJP2_9HYPH</name>
<organism evidence="7 8">
    <name type="scientific">Devosia algicola</name>
    <dbReference type="NCBI Taxonomy" id="3026418"/>
    <lineage>
        <taxon>Bacteria</taxon>
        <taxon>Pseudomonadati</taxon>
        <taxon>Pseudomonadota</taxon>
        <taxon>Alphaproteobacteria</taxon>
        <taxon>Hyphomicrobiales</taxon>
        <taxon>Devosiaceae</taxon>
        <taxon>Devosia</taxon>
    </lineage>
</organism>
<evidence type="ECO:0000256" key="5">
    <source>
        <dbReference type="ARBA" id="ARBA00023295"/>
    </source>
</evidence>